<dbReference type="Pfam" id="PF05949">
    <property type="entry name" value="DUF881"/>
    <property type="match status" value="1"/>
</dbReference>
<keyword evidence="4" id="KW-1185">Reference proteome</keyword>
<gene>
    <name evidence="3" type="ORF">M8330_11950</name>
</gene>
<dbReference type="Gene3D" id="3.30.70.1880">
    <property type="entry name" value="Protein of unknown function DUF881"/>
    <property type="match status" value="1"/>
</dbReference>
<dbReference type="RefSeq" id="WP_250055916.1">
    <property type="nucleotide sequence ID" value="NZ_JAMJPH010000027.1"/>
</dbReference>
<feature type="coiled-coil region" evidence="2">
    <location>
        <begin position="38"/>
        <end position="65"/>
    </location>
</feature>
<dbReference type="PANTHER" id="PTHR37313">
    <property type="entry name" value="UPF0749 PROTEIN RV1825"/>
    <property type="match status" value="1"/>
</dbReference>
<reference evidence="3" key="1">
    <citation type="submission" date="2022-05" db="EMBL/GenBank/DDBJ databases">
        <authorList>
            <person name="Tuo L."/>
        </authorList>
    </citation>
    <scope>NUCLEOTIDE SEQUENCE</scope>
    <source>
        <strain evidence="3">BSK12Z-4</strain>
    </source>
</reference>
<evidence type="ECO:0000256" key="1">
    <source>
        <dbReference type="ARBA" id="ARBA00009108"/>
    </source>
</evidence>
<evidence type="ECO:0000313" key="3">
    <source>
        <dbReference type="EMBL" id="MCM0621003.1"/>
    </source>
</evidence>
<comment type="caution">
    <text evidence="3">The sequence shown here is derived from an EMBL/GenBank/DDBJ whole genome shotgun (WGS) entry which is preliminary data.</text>
</comment>
<proteinExistence type="inferred from homology"/>
<name>A0A9X2D818_9ACTN</name>
<evidence type="ECO:0000256" key="2">
    <source>
        <dbReference type="SAM" id="Coils"/>
    </source>
</evidence>
<organism evidence="3 4">
    <name type="scientific">Nocardioides bruguierae</name>
    <dbReference type="NCBI Taxonomy" id="2945102"/>
    <lineage>
        <taxon>Bacteria</taxon>
        <taxon>Bacillati</taxon>
        <taxon>Actinomycetota</taxon>
        <taxon>Actinomycetes</taxon>
        <taxon>Propionibacteriales</taxon>
        <taxon>Nocardioidaceae</taxon>
        <taxon>Nocardioides</taxon>
    </lineage>
</organism>
<dbReference type="Proteomes" id="UP001139485">
    <property type="component" value="Unassembled WGS sequence"/>
</dbReference>
<accession>A0A9X2D818</accession>
<keyword evidence="2" id="KW-0175">Coiled coil</keyword>
<sequence>MGTPVMVLLCGGLFAVSAVNSDGTDLRAGRYTDLASLVQAEADSYEELRSRAADLDAQVSTLTDAVDDSAVKRAQRQASRLEDPAGLVAHEGSGLRVVLSDSPLTADDTEEPLNYLIVHQQDIQTVVNAMWRGGAEAVTVQGQRIISTTGIKCEGNSVTLHGVPYPQPYVIEAVGDPVQLQASVDGDSYLALYRAQSAQEDIQVGWEMSVEDDVTAPAYDGLLDLSYAQVIG</sequence>
<dbReference type="PANTHER" id="PTHR37313:SF4">
    <property type="entry name" value="CONSERVED MEMBRANE PROTEIN-RELATED"/>
    <property type="match status" value="1"/>
</dbReference>
<evidence type="ECO:0000313" key="4">
    <source>
        <dbReference type="Proteomes" id="UP001139485"/>
    </source>
</evidence>
<comment type="similarity">
    <text evidence="1">Belongs to the UPF0749 family.</text>
</comment>
<dbReference type="InterPro" id="IPR010273">
    <property type="entry name" value="DUF881"/>
</dbReference>
<protein>
    <submittedName>
        <fullName evidence="3">DUF881 domain-containing protein</fullName>
    </submittedName>
</protein>
<dbReference type="GO" id="GO:0005886">
    <property type="term" value="C:plasma membrane"/>
    <property type="evidence" value="ECO:0007669"/>
    <property type="project" value="TreeGrafter"/>
</dbReference>
<dbReference type="EMBL" id="JAMOIL010000013">
    <property type="protein sequence ID" value="MCM0621003.1"/>
    <property type="molecule type" value="Genomic_DNA"/>
</dbReference>
<dbReference type="AlphaFoldDB" id="A0A9X2D818"/>